<evidence type="ECO:0000313" key="1">
    <source>
        <dbReference type="EMBL" id="CEK51333.1"/>
    </source>
</evidence>
<accession>A0A0B6Y5G3</accession>
<organism evidence="1">
    <name type="scientific">Arion vulgaris</name>
    <dbReference type="NCBI Taxonomy" id="1028688"/>
    <lineage>
        <taxon>Eukaryota</taxon>
        <taxon>Metazoa</taxon>
        <taxon>Spiralia</taxon>
        <taxon>Lophotrochozoa</taxon>
        <taxon>Mollusca</taxon>
        <taxon>Gastropoda</taxon>
        <taxon>Heterobranchia</taxon>
        <taxon>Euthyneura</taxon>
        <taxon>Panpulmonata</taxon>
        <taxon>Eupulmonata</taxon>
        <taxon>Stylommatophora</taxon>
        <taxon>Helicina</taxon>
        <taxon>Arionoidea</taxon>
        <taxon>Arionidae</taxon>
        <taxon>Arion</taxon>
    </lineage>
</organism>
<sequence>PLDLYKTSDFGYYFNIESIKTKDKTHYLHQDTSYSTLVSKCDAFRERTHRVMYINTHKIISYAKNNTICSLQFVSTCTLFLPLSLGYRLTHAMVFGRATTKSLHLVKSVAIIHRVLQFYSVHLCLHSSLQFASFSTAFL</sequence>
<reference evidence="1" key="1">
    <citation type="submission" date="2014-12" db="EMBL/GenBank/DDBJ databases">
        <title>Insight into the proteome of Arion vulgaris.</title>
        <authorList>
            <person name="Aradska J."/>
            <person name="Bulat T."/>
            <person name="Smidak R."/>
            <person name="Sarate P."/>
            <person name="Gangsoo J."/>
            <person name="Sialana F."/>
            <person name="Bilban M."/>
            <person name="Lubec G."/>
        </authorList>
    </citation>
    <scope>NUCLEOTIDE SEQUENCE</scope>
    <source>
        <tissue evidence="1">Skin</tissue>
    </source>
</reference>
<dbReference type="AlphaFoldDB" id="A0A0B6Y5G3"/>
<dbReference type="EMBL" id="HACG01004468">
    <property type="protein sequence ID" value="CEK51333.1"/>
    <property type="molecule type" value="Transcribed_RNA"/>
</dbReference>
<name>A0A0B6Y5G3_9EUPU</name>
<protein>
    <submittedName>
        <fullName evidence="1">Uncharacterized protein</fullName>
    </submittedName>
</protein>
<gene>
    <name evidence="1" type="primary">ORF13151</name>
</gene>
<feature type="non-terminal residue" evidence="1">
    <location>
        <position position="139"/>
    </location>
</feature>
<proteinExistence type="predicted"/>
<feature type="non-terminal residue" evidence="1">
    <location>
        <position position="1"/>
    </location>
</feature>